<evidence type="ECO:0000313" key="4">
    <source>
        <dbReference type="Proteomes" id="UP000193144"/>
    </source>
</evidence>
<feature type="compositionally biased region" description="Polar residues" evidence="1">
    <location>
        <begin position="357"/>
        <end position="372"/>
    </location>
</feature>
<organism evidence="3 4">
    <name type="scientific">Clohesyomyces aquaticus</name>
    <dbReference type="NCBI Taxonomy" id="1231657"/>
    <lineage>
        <taxon>Eukaryota</taxon>
        <taxon>Fungi</taxon>
        <taxon>Dikarya</taxon>
        <taxon>Ascomycota</taxon>
        <taxon>Pezizomycotina</taxon>
        <taxon>Dothideomycetes</taxon>
        <taxon>Pleosporomycetidae</taxon>
        <taxon>Pleosporales</taxon>
        <taxon>Lindgomycetaceae</taxon>
        <taxon>Clohesyomyces</taxon>
    </lineage>
</organism>
<feature type="region of interest" description="Disordered" evidence="1">
    <location>
        <begin position="355"/>
        <end position="388"/>
    </location>
</feature>
<evidence type="ECO:0000256" key="2">
    <source>
        <dbReference type="SAM" id="SignalP"/>
    </source>
</evidence>
<name>A0A1Y1YGT2_9PLEO</name>
<accession>A0A1Y1YGT2</accession>
<keyword evidence="2" id="KW-0732">Signal</keyword>
<evidence type="ECO:0000256" key="1">
    <source>
        <dbReference type="SAM" id="MobiDB-lite"/>
    </source>
</evidence>
<keyword evidence="4" id="KW-1185">Reference proteome</keyword>
<dbReference type="EMBL" id="MCFA01000246">
    <property type="protein sequence ID" value="ORX96854.1"/>
    <property type="molecule type" value="Genomic_DNA"/>
</dbReference>
<gene>
    <name evidence="3" type="ORF">BCR34DRAFT_578391</name>
</gene>
<proteinExistence type="predicted"/>
<sequence>MKTASAVLFAGVAAASKAYTTIYPCPDCPTSLAPPACTVTKQYQPVSTCSVYGKTTSCSTYAYVSTVLSDYDGHNYTVTKTDQPVTVYHTTSTITHTELGYATPSAYATGGYYNANGTSSGAPYPATPYATPTKIWNEKYEKYEVVPYNEMGPHALPGYGGSHLCGEKCHGPDKIKYQPKEVKECYGGKCATYAYIATYGVPKPSVTTYATPGIYTISSYDMTIADPTTMPAEATYVAHSGEAVTYGGMTTSVDKPTTITAPYAVYTTKSKTVTSTIIYTTYVCPHAGKYTVVKPTTTSYSTEHTLVYPTTTEYLAGVYHHTKETVTITKSNEPYTCHYHDSSVYPTTTPAPYGTTSVSKDSYPTGSSTSSAAYPDPSSDYEEPAENYGTPYAGYVKRGGMLERRKPVVKAAAPKVNLNKRVILV</sequence>
<evidence type="ECO:0000313" key="3">
    <source>
        <dbReference type="EMBL" id="ORX96854.1"/>
    </source>
</evidence>
<reference evidence="3 4" key="1">
    <citation type="submission" date="2016-07" db="EMBL/GenBank/DDBJ databases">
        <title>Pervasive Adenine N6-methylation of Active Genes in Fungi.</title>
        <authorList>
            <consortium name="DOE Joint Genome Institute"/>
            <person name="Mondo S.J."/>
            <person name="Dannebaum R.O."/>
            <person name="Kuo R.C."/>
            <person name="Labutti K."/>
            <person name="Haridas S."/>
            <person name="Kuo A."/>
            <person name="Salamov A."/>
            <person name="Ahrendt S.R."/>
            <person name="Lipzen A."/>
            <person name="Sullivan W."/>
            <person name="Andreopoulos W.B."/>
            <person name="Clum A."/>
            <person name="Lindquist E."/>
            <person name="Daum C."/>
            <person name="Ramamoorthy G.K."/>
            <person name="Gryganskyi A."/>
            <person name="Culley D."/>
            <person name="Magnuson J.K."/>
            <person name="James T.Y."/>
            <person name="O'Malley M.A."/>
            <person name="Stajich J.E."/>
            <person name="Spatafora J.W."/>
            <person name="Visel A."/>
            <person name="Grigoriev I.V."/>
        </authorList>
    </citation>
    <scope>NUCLEOTIDE SEQUENCE [LARGE SCALE GENOMIC DNA]</scope>
    <source>
        <strain evidence="3 4">CBS 115471</strain>
    </source>
</reference>
<dbReference type="OrthoDB" id="4158477at2759"/>
<feature type="signal peptide" evidence="2">
    <location>
        <begin position="1"/>
        <end position="18"/>
    </location>
</feature>
<dbReference type="Proteomes" id="UP000193144">
    <property type="component" value="Unassembled WGS sequence"/>
</dbReference>
<dbReference type="AlphaFoldDB" id="A0A1Y1YGT2"/>
<feature type="chain" id="PRO_5012553463" evidence="2">
    <location>
        <begin position="19"/>
        <end position="425"/>
    </location>
</feature>
<protein>
    <submittedName>
        <fullName evidence="3">Uncharacterized protein</fullName>
    </submittedName>
</protein>
<dbReference type="STRING" id="1231657.A0A1Y1YGT2"/>
<comment type="caution">
    <text evidence="3">The sequence shown here is derived from an EMBL/GenBank/DDBJ whole genome shotgun (WGS) entry which is preliminary data.</text>
</comment>